<dbReference type="Proteomes" id="UP001396898">
    <property type="component" value="Unassembled WGS sequence"/>
</dbReference>
<keyword evidence="2" id="KW-1185">Reference proteome</keyword>
<organism evidence="1 2">
    <name type="scientific">Apiospora marii</name>
    <dbReference type="NCBI Taxonomy" id="335849"/>
    <lineage>
        <taxon>Eukaryota</taxon>
        <taxon>Fungi</taxon>
        <taxon>Dikarya</taxon>
        <taxon>Ascomycota</taxon>
        <taxon>Pezizomycotina</taxon>
        <taxon>Sordariomycetes</taxon>
        <taxon>Xylariomycetidae</taxon>
        <taxon>Amphisphaeriales</taxon>
        <taxon>Apiosporaceae</taxon>
        <taxon>Apiospora</taxon>
    </lineage>
</organism>
<comment type="caution">
    <text evidence="1">The sequence shown here is derived from an EMBL/GenBank/DDBJ whole genome shotgun (WGS) entry which is preliminary data.</text>
</comment>
<gene>
    <name evidence="1" type="ORF">PG991_000191</name>
</gene>
<name>A0ABR1T1E7_9PEZI</name>
<evidence type="ECO:0000313" key="1">
    <source>
        <dbReference type="EMBL" id="KAK8040403.1"/>
    </source>
</evidence>
<protein>
    <submittedName>
        <fullName evidence="1">Uncharacterized protein</fullName>
    </submittedName>
</protein>
<sequence>MPFWCHPLFDDTRRPGKWIAAELRRDRPELFGLGDALGEYKISSAFKSPGDEGADEASEVFDIDRPGMPGRRPMVERYDGGFRDRPKLAIASTEVRNGLPTQFPNVPVR</sequence>
<evidence type="ECO:0000313" key="2">
    <source>
        <dbReference type="Proteomes" id="UP001396898"/>
    </source>
</evidence>
<proteinExistence type="predicted"/>
<reference evidence="1 2" key="1">
    <citation type="submission" date="2023-01" db="EMBL/GenBank/DDBJ databases">
        <title>Analysis of 21 Apiospora genomes using comparative genomics revels a genus with tremendous synthesis potential of carbohydrate active enzymes and secondary metabolites.</title>
        <authorList>
            <person name="Sorensen T."/>
        </authorList>
    </citation>
    <scope>NUCLEOTIDE SEQUENCE [LARGE SCALE GENOMIC DNA]</scope>
    <source>
        <strain evidence="1 2">CBS 20057</strain>
    </source>
</reference>
<dbReference type="EMBL" id="JAQQWI010000001">
    <property type="protein sequence ID" value="KAK8040403.1"/>
    <property type="molecule type" value="Genomic_DNA"/>
</dbReference>
<accession>A0ABR1T1E7</accession>